<dbReference type="EMBL" id="AJJH01000114">
    <property type="protein sequence ID" value="EID78039.1"/>
    <property type="molecule type" value="Genomic_DNA"/>
</dbReference>
<gene>
    <name evidence="1" type="ORF">W59_20748</name>
</gene>
<accession>I0WNS3</accession>
<evidence type="ECO:0000313" key="1">
    <source>
        <dbReference type="EMBL" id="EID78039.1"/>
    </source>
</evidence>
<comment type="caution">
    <text evidence="1">The sequence shown here is derived from an EMBL/GenBank/DDBJ whole genome shotgun (WGS) entry which is preliminary data.</text>
</comment>
<dbReference type="InterPro" id="IPR012349">
    <property type="entry name" value="Split_barrel_FMN-bd"/>
</dbReference>
<dbReference type="Pfam" id="PF12900">
    <property type="entry name" value="Pyridox_ox_2"/>
    <property type="match status" value="1"/>
</dbReference>
<dbReference type="PATRIC" id="fig|1165867.3.peg.4230"/>
<dbReference type="SUPFAM" id="SSF50475">
    <property type="entry name" value="FMN-binding split barrel"/>
    <property type="match status" value="1"/>
</dbReference>
<dbReference type="AlphaFoldDB" id="I0WNS3"/>
<reference evidence="1 2" key="1">
    <citation type="journal article" date="2012" name="J. Bacteriol.">
        <title>Draft genome sequence of the nitrophenol-degrading actinomycete Rhodococcus imtechensis RKJ300.</title>
        <authorList>
            <person name="Vikram S."/>
            <person name="Kumar S."/>
            <person name="Subramanian S."/>
            <person name="Raghava G.P."/>
        </authorList>
    </citation>
    <scope>NUCLEOTIDE SEQUENCE [LARGE SCALE GENOMIC DNA]</scope>
    <source>
        <strain evidence="1 2">RKJ300</strain>
    </source>
</reference>
<organism evidence="1 2">
    <name type="scientific">Rhodococcus opacus RKJ300 = JCM 13270</name>
    <dbReference type="NCBI Taxonomy" id="1165867"/>
    <lineage>
        <taxon>Bacteria</taxon>
        <taxon>Bacillati</taxon>
        <taxon>Actinomycetota</taxon>
        <taxon>Actinomycetes</taxon>
        <taxon>Mycobacteriales</taxon>
        <taxon>Nocardiaceae</taxon>
        <taxon>Rhodococcus</taxon>
    </lineage>
</organism>
<dbReference type="Proteomes" id="UP000006447">
    <property type="component" value="Unassembled WGS sequence"/>
</dbReference>
<evidence type="ECO:0000313" key="2">
    <source>
        <dbReference type="Proteomes" id="UP000006447"/>
    </source>
</evidence>
<sequence>MTTTAPDSALSAAECIRLLRSVPVGLMVFTENAAPALRPVTFAAVGGEVVIPTDDESF</sequence>
<dbReference type="Gene3D" id="2.30.110.10">
    <property type="entry name" value="Electron Transport, Fmn-binding Protein, Chain A"/>
    <property type="match status" value="1"/>
</dbReference>
<proteinExistence type="predicted"/>
<dbReference type="InterPro" id="IPR024747">
    <property type="entry name" value="Pyridox_Oxase-rel"/>
</dbReference>
<name>I0WNS3_RHOOP</name>
<protein>
    <submittedName>
        <fullName evidence="1">Uncharacterized protein</fullName>
    </submittedName>
</protein>